<evidence type="ECO:0000313" key="4">
    <source>
        <dbReference type="Proteomes" id="UP000004283"/>
    </source>
</evidence>
<dbReference type="PANTHER" id="PTHR42954:SF2">
    <property type="entry name" value="FE(2+) TRANSPORT PROTEIN A"/>
    <property type="match status" value="1"/>
</dbReference>
<protein>
    <submittedName>
        <fullName evidence="3">FeoA domain protein</fullName>
    </submittedName>
</protein>
<proteinExistence type="predicted"/>
<comment type="caution">
    <text evidence="3">The sequence shown here is derived from an EMBL/GenBank/DDBJ whole genome shotgun (WGS) entry which is preliminary data.</text>
</comment>
<gene>
    <name evidence="3" type="ORF">HMPREF0555_0226</name>
</gene>
<dbReference type="RefSeq" id="WP_002815919.1">
    <property type="nucleotide sequence ID" value="NZ_GG693387.1"/>
</dbReference>
<dbReference type="EMBL" id="ACKV01000008">
    <property type="protein sequence ID" value="EEJ43172.1"/>
    <property type="molecule type" value="Genomic_DNA"/>
</dbReference>
<organism evidence="3 4">
    <name type="scientific">Leuconostoc mesenteroides subsp. cremoris ATCC 19254</name>
    <dbReference type="NCBI Taxonomy" id="586220"/>
    <lineage>
        <taxon>Bacteria</taxon>
        <taxon>Bacillati</taxon>
        <taxon>Bacillota</taxon>
        <taxon>Bacilli</taxon>
        <taxon>Lactobacillales</taxon>
        <taxon>Lactobacillaceae</taxon>
        <taxon>Leuconostoc</taxon>
    </lineage>
</organism>
<dbReference type="InterPro" id="IPR052713">
    <property type="entry name" value="FeoA"/>
</dbReference>
<feature type="domain" description="Ferrous iron transporter FeoA-like" evidence="2">
    <location>
        <begin position="41"/>
        <end position="113"/>
    </location>
</feature>
<dbReference type="InterPro" id="IPR008988">
    <property type="entry name" value="Transcriptional_repressor_C"/>
</dbReference>
<dbReference type="InterPro" id="IPR038157">
    <property type="entry name" value="FeoA_core_dom"/>
</dbReference>
<name>C2KHW0_LEUMC</name>
<dbReference type="Pfam" id="PF04023">
    <property type="entry name" value="FeoA"/>
    <property type="match status" value="1"/>
</dbReference>
<dbReference type="SUPFAM" id="SSF50037">
    <property type="entry name" value="C-terminal domain of transcriptional repressors"/>
    <property type="match status" value="1"/>
</dbReference>
<dbReference type="HOGENOM" id="CLU_092814_1_1_9"/>
<dbReference type="SMART" id="SM00899">
    <property type="entry name" value="FeoA"/>
    <property type="match status" value="1"/>
</dbReference>
<dbReference type="Gene3D" id="2.30.30.90">
    <property type="match status" value="1"/>
</dbReference>
<evidence type="ECO:0000256" key="1">
    <source>
        <dbReference type="ARBA" id="ARBA00023004"/>
    </source>
</evidence>
<sequence>MPDHTSGLIIYFQGQRLAVSNDIANQISVAPVGEITTDHFKTLSDMPINKPGVVAKILGNKALRKRLMDMGITKNTVVRIDRVAPLGDPIELVVRGYKLSLRKSDAQLVVLTEI</sequence>
<dbReference type="PANTHER" id="PTHR42954">
    <property type="entry name" value="FE(2+) TRANSPORT PROTEIN A"/>
    <property type="match status" value="1"/>
</dbReference>
<reference evidence="3 4" key="1">
    <citation type="submission" date="2009-04" db="EMBL/GenBank/DDBJ databases">
        <authorList>
            <person name="Qin X."/>
            <person name="Bachman B."/>
            <person name="Battles P."/>
            <person name="Bell A."/>
            <person name="Bess C."/>
            <person name="Bickham C."/>
            <person name="Chaboub L."/>
            <person name="Chen D."/>
            <person name="Coyle M."/>
            <person name="Deiros D.R."/>
            <person name="Dinh H."/>
            <person name="Forbes L."/>
            <person name="Fowler G."/>
            <person name="Francisco L."/>
            <person name="Fu Q."/>
            <person name="Gubbala S."/>
            <person name="Hale W."/>
            <person name="Han Y."/>
            <person name="Hemphill L."/>
            <person name="Highlander S.K."/>
            <person name="Hirani K."/>
            <person name="Hogues M."/>
            <person name="Jackson L."/>
            <person name="Jakkamsetti A."/>
            <person name="Javaid M."/>
            <person name="Jiang H."/>
            <person name="Korchina V."/>
            <person name="Kovar C."/>
            <person name="Lara F."/>
            <person name="Lee S."/>
            <person name="Mata R."/>
            <person name="Mathew T."/>
            <person name="Moen C."/>
            <person name="Morales K."/>
            <person name="Munidasa M."/>
            <person name="Nazareth L."/>
            <person name="Ngo R."/>
            <person name="Nguyen L."/>
            <person name="Okwuonu G."/>
            <person name="Ongeri F."/>
            <person name="Patil S."/>
            <person name="Petrosino J."/>
            <person name="Pham C."/>
            <person name="Pham P."/>
            <person name="Pu L.-L."/>
            <person name="Puazo M."/>
            <person name="Raj R."/>
            <person name="Reid J."/>
            <person name="Rouhana J."/>
            <person name="Saada N."/>
            <person name="Shang Y."/>
            <person name="Simmons D."/>
            <person name="Thornton R."/>
            <person name="Warren J."/>
            <person name="Weissenberger G."/>
            <person name="Zhang J."/>
            <person name="Zhang L."/>
            <person name="Zhou C."/>
            <person name="Zhu D."/>
            <person name="Muzny D."/>
            <person name="Worley K."/>
            <person name="Gibbs R."/>
        </authorList>
    </citation>
    <scope>NUCLEOTIDE SEQUENCE [LARGE SCALE GENOMIC DNA]</scope>
    <source>
        <strain evidence="3 4">ATCC 19254</strain>
    </source>
</reference>
<evidence type="ECO:0000259" key="2">
    <source>
        <dbReference type="SMART" id="SM00899"/>
    </source>
</evidence>
<dbReference type="Proteomes" id="UP000004283">
    <property type="component" value="Unassembled WGS sequence"/>
</dbReference>
<keyword evidence="1" id="KW-0408">Iron</keyword>
<dbReference type="AlphaFoldDB" id="C2KHW0"/>
<dbReference type="InterPro" id="IPR007167">
    <property type="entry name" value="Fe-transptr_FeoA-like"/>
</dbReference>
<dbReference type="GO" id="GO:0046914">
    <property type="term" value="F:transition metal ion binding"/>
    <property type="evidence" value="ECO:0007669"/>
    <property type="project" value="InterPro"/>
</dbReference>
<evidence type="ECO:0000313" key="3">
    <source>
        <dbReference type="EMBL" id="EEJ43172.1"/>
    </source>
</evidence>
<accession>C2KHW0</accession>